<dbReference type="AlphaFoldDB" id="A0A6G4UDC4"/>
<dbReference type="Pfam" id="PF06078">
    <property type="entry name" value="DUF937"/>
    <property type="match status" value="1"/>
</dbReference>
<reference evidence="1 2" key="1">
    <citation type="submission" date="2020-02" db="EMBL/GenBank/DDBJ databases">
        <title>Whole-genome analyses of novel actinobacteria.</title>
        <authorList>
            <person name="Sahin N."/>
        </authorList>
    </citation>
    <scope>NUCLEOTIDE SEQUENCE [LARGE SCALE GENOMIC DNA]</scope>
    <source>
        <strain evidence="1 2">A7024</strain>
    </source>
</reference>
<dbReference type="EMBL" id="JAAKZV010000385">
    <property type="protein sequence ID" value="NGN70012.1"/>
    <property type="molecule type" value="Genomic_DNA"/>
</dbReference>
<dbReference type="RefSeq" id="WP_165245452.1">
    <property type="nucleotide sequence ID" value="NZ_JAAKZV010000385.1"/>
</dbReference>
<accession>A0A6G4UDC4</accession>
<dbReference type="InterPro" id="IPR009282">
    <property type="entry name" value="DUF937"/>
</dbReference>
<protein>
    <submittedName>
        <fullName evidence="1">DUF937 domain-containing protein</fullName>
    </submittedName>
</protein>
<organism evidence="1 2">
    <name type="scientific">Streptomyces coryli</name>
    <dbReference type="NCBI Taxonomy" id="1128680"/>
    <lineage>
        <taxon>Bacteria</taxon>
        <taxon>Bacillati</taxon>
        <taxon>Actinomycetota</taxon>
        <taxon>Actinomycetes</taxon>
        <taxon>Kitasatosporales</taxon>
        <taxon>Streptomycetaceae</taxon>
        <taxon>Streptomyces</taxon>
    </lineage>
</organism>
<keyword evidence="2" id="KW-1185">Reference proteome</keyword>
<sequence>MRANSLQKAILQELGPDQMHELATELGTTDRAAKKLVGTAVESLTGTLADEASSPEGAREVAQAFSEAPDPAGQANARPLTGVAQFAGGGMGGIKGGILASVLGRVTLPVAKAVSARTGLPVTQVNNAMRVILPIAMTVLSQVAKKKNVSASGLSDMLSEEQQHTQESGGLMGMLGKILGGGGEKARAA</sequence>
<dbReference type="Proteomes" id="UP000481583">
    <property type="component" value="Unassembled WGS sequence"/>
</dbReference>
<gene>
    <name evidence="1" type="ORF">G5C51_39760</name>
</gene>
<evidence type="ECO:0000313" key="2">
    <source>
        <dbReference type="Proteomes" id="UP000481583"/>
    </source>
</evidence>
<evidence type="ECO:0000313" key="1">
    <source>
        <dbReference type="EMBL" id="NGN70012.1"/>
    </source>
</evidence>
<comment type="caution">
    <text evidence="1">The sequence shown here is derived from an EMBL/GenBank/DDBJ whole genome shotgun (WGS) entry which is preliminary data.</text>
</comment>
<name>A0A6G4UDC4_9ACTN</name>
<proteinExistence type="predicted"/>